<dbReference type="InterPro" id="IPR025997">
    <property type="entry name" value="SBP_2_dom"/>
</dbReference>
<dbReference type="Proteomes" id="UP001385499">
    <property type="component" value="Unassembled WGS sequence"/>
</dbReference>
<dbReference type="PANTHER" id="PTHR30146">
    <property type="entry name" value="LACI-RELATED TRANSCRIPTIONAL REPRESSOR"/>
    <property type="match status" value="1"/>
</dbReference>
<keyword evidence="2" id="KW-0238">DNA-binding</keyword>
<evidence type="ECO:0000256" key="1">
    <source>
        <dbReference type="ARBA" id="ARBA00023015"/>
    </source>
</evidence>
<dbReference type="SMART" id="SM00354">
    <property type="entry name" value="HTH_LACI"/>
    <property type="match status" value="1"/>
</dbReference>
<evidence type="ECO:0000256" key="3">
    <source>
        <dbReference type="ARBA" id="ARBA00023163"/>
    </source>
</evidence>
<keyword evidence="1" id="KW-0805">Transcription regulation</keyword>
<dbReference type="PROSITE" id="PS00356">
    <property type="entry name" value="HTH_LACI_1"/>
    <property type="match status" value="1"/>
</dbReference>
<dbReference type="CDD" id="cd01392">
    <property type="entry name" value="HTH_LacI"/>
    <property type="match status" value="1"/>
</dbReference>
<reference evidence="5 6" key="1">
    <citation type="submission" date="2024-02" db="EMBL/GenBank/DDBJ databases">
        <title>Roseibium algae sp. nov., isolated from marine alga (Grateloupia sp.), showing potential in myo-inositol conversion.</title>
        <authorList>
            <person name="Wang Y."/>
        </authorList>
    </citation>
    <scope>NUCLEOTIDE SEQUENCE [LARGE SCALE GENOMIC DNA]</scope>
    <source>
        <strain evidence="5 6">H3510</strain>
    </source>
</reference>
<comment type="caution">
    <text evidence="5">The sequence shown here is derived from an EMBL/GenBank/DDBJ whole genome shotgun (WGS) entry which is preliminary data.</text>
</comment>
<dbReference type="Pfam" id="PF13407">
    <property type="entry name" value="Peripla_BP_4"/>
    <property type="match status" value="1"/>
</dbReference>
<gene>
    <name evidence="5" type="ORF">V6575_06260</name>
</gene>
<organism evidence="5 6">
    <name type="scientific">Roseibium algae</name>
    <dbReference type="NCBI Taxonomy" id="3123038"/>
    <lineage>
        <taxon>Bacteria</taxon>
        <taxon>Pseudomonadati</taxon>
        <taxon>Pseudomonadota</taxon>
        <taxon>Alphaproteobacteria</taxon>
        <taxon>Hyphomicrobiales</taxon>
        <taxon>Stappiaceae</taxon>
        <taxon>Roseibium</taxon>
    </lineage>
</organism>
<dbReference type="InterPro" id="IPR028082">
    <property type="entry name" value="Peripla_BP_I"/>
</dbReference>
<dbReference type="CDD" id="cd06307">
    <property type="entry name" value="PBP1_sugar_binding"/>
    <property type="match status" value="1"/>
</dbReference>
<keyword evidence="6" id="KW-1185">Reference proteome</keyword>
<keyword evidence="3" id="KW-0804">Transcription</keyword>
<proteinExistence type="predicted"/>
<dbReference type="PANTHER" id="PTHR30146:SF152">
    <property type="entry name" value="TRANSCRIPTIONAL REGULATORY PROTEIN"/>
    <property type="match status" value="1"/>
</dbReference>
<dbReference type="Pfam" id="PF00356">
    <property type="entry name" value="LacI"/>
    <property type="match status" value="1"/>
</dbReference>
<dbReference type="PRINTS" id="PR00036">
    <property type="entry name" value="HTHLACI"/>
</dbReference>
<dbReference type="EMBL" id="JBAKIA010000002">
    <property type="protein sequence ID" value="MEJ8473685.1"/>
    <property type="molecule type" value="Genomic_DNA"/>
</dbReference>
<dbReference type="PROSITE" id="PS50932">
    <property type="entry name" value="HTH_LACI_2"/>
    <property type="match status" value="1"/>
</dbReference>
<evidence type="ECO:0000313" key="6">
    <source>
        <dbReference type="Proteomes" id="UP001385499"/>
    </source>
</evidence>
<name>A0ABU8TJ98_9HYPH</name>
<feature type="domain" description="HTH lacI-type" evidence="4">
    <location>
        <begin position="4"/>
        <end position="58"/>
    </location>
</feature>
<dbReference type="InterPro" id="IPR000843">
    <property type="entry name" value="HTH_LacI"/>
</dbReference>
<accession>A0ABU8TJ98</accession>
<evidence type="ECO:0000313" key="5">
    <source>
        <dbReference type="EMBL" id="MEJ8473685.1"/>
    </source>
</evidence>
<evidence type="ECO:0000259" key="4">
    <source>
        <dbReference type="PROSITE" id="PS50932"/>
    </source>
</evidence>
<dbReference type="SUPFAM" id="SSF47413">
    <property type="entry name" value="lambda repressor-like DNA-binding domains"/>
    <property type="match status" value="1"/>
</dbReference>
<protein>
    <submittedName>
        <fullName evidence="5">Substrate-binding domain-containing protein</fullName>
    </submittedName>
</protein>
<dbReference type="Gene3D" id="1.10.260.40">
    <property type="entry name" value="lambda repressor-like DNA-binding domains"/>
    <property type="match status" value="1"/>
</dbReference>
<sequence length="343" mass="37187">MGRVTIHDVAEKAGVSLATVDRVLNKRPGVRKSTIEKVHEAVSALNYTPDVFAANLAKKRSYRLQFLIPNGPNAFMEDLTREAIGHAEALQRERVNIHIEPIDAFDGHRVTGTLAILDKSVCDGVAVVAPAFPEVRAAIDRLQDRGVHVVTLVSDHPVSNRQHFIGIDNVAAGRVAGRLLGRFLPTAPAKIAFIVGSLGLRDHADRYAGCIEVLEAEYPHLQLLKVHEGRDDNAKNRNIILKLLAEHPDLAGLYNIGAGNRGVIAALDDLKGGSDITFIGHELTPYTREALISGTMDALIAQDPGHEVRSAIRVLKALCDGGPIVEGQERIGIDIFLKDNLPD</sequence>
<dbReference type="SUPFAM" id="SSF53822">
    <property type="entry name" value="Periplasmic binding protein-like I"/>
    <property type="match status" value="1"/>
</dbReference>
<evidence type="ECO:0000256" key="2">
    <source>
        <dbReference type="ARBA" id="ARBA00023125"/>
    </source>
</evidence>
<dbReference type="Gene3D" id="3.40.50.2300">
    <property type="match status" value="2"/>
</dbReference>
<dbReference type="InterPro" id="IPR010982">
    <property type="entry name" value="Lambda_DNA-bd_dom_sf"/>
</dbReference>
<dbReference type="RefSeq" id="WP_340273313.1">
    <property type="nucleotide sequence ID" value="NZ_JBAKIA010000002.1"/>
</dbReference>